<comment type="caution">
    <text evidence="11">The sequence shown here is derived from an EMBL/GenBank/DDBJ whole genome shotgun (WGS) entry which is preliminary data.</text>
</comment>
<evidence type="ECO:0000256" key="1">
    <source>
        <dbReference type="ARBA" id="ARBA00001947"/>
    </source>
</evidence>
<protein>
    <recommendedName>
        <fullName evidence="3">alcohol dehydrogenase</fullName>
        <ecNumber evidence="3">1.1.1.1</ecNumber>
    </recommendedName>
</protein>
<dbReference type="FunFam" id="3.40.50.720:FF:000039">
    <property type="entry name" value="Alcohol dehydrogenase AdhP"/>
    <property type="match status" value="2"/>
</dbReference>
<dbReference type="Gene3D" id="3.90.180.10">
    <property type="entry name" value="Medium-chain alcohol dehydrogenases, catalytic domain"/>
    <property type="match status" value="2"/>
</dbReference>
<dbReference type="PROSITE" id="PS00059">
    <property type="entry name" value="ADH_ZINC"/>
    <property type="match status" value="2"/>
</dbReference>
<evidence type="ECO:0000256" key="2">
    <source>
        <dbReference type="ARBA" id="ARBA00008072"/>
    </source>
</evidence>
<evidence type="ECO:0000256" key="5">
    <source>
        <dbReference type="ARBA" id="ARBA00022833"/>
    </source>
</evidence>
<evidence type="ECO:0000256" key="9">
    <source>
        <dbReference type="RuleBase" id="RU361277"/>
    </source>
</evidence>
<dbReference type="InterPro" id="IPR020843">
    <property type="entry name" value="ER"/>
</dbReference>
<dbReference type="GO" id="GO:0000947">
    <property type="term" value="P:amino acid catabolic process to alcohol via Ehrlich pathway"/>
    <property type="evidence" value="ECO:0007669"/>
    <property type="project" value="UniProtKB-ARBA"/>
</dbReference>
<sequence length="717" mass="76227">MSTDIPKTQKAVVFYENGGPLNYTDIPVPTPKPNEILINVKYSGVCHTDLHAWKGDWPLDTKLPLVGGHEGAGVVVAKGSEVKNFEIGDYAGIKWLNGSCMSCELCEKSFEANCAKADLSGYTHDGSFQQYATADAVQAAHIPKGTDLAEVAPILCAGVTVYKALKTADLAAGQWVAISGAAGGLGSLAIQYAVAMGYRVLGIDGGEEKGKLCKELGAEVFIDFTKSKDIVKDVQEATNGGPHGVINVSVSEKAIEQSTEYVRACGTVVLVGLPAGAVARAQVFSAVVKSVSIRGSYVGNRADTREAIDFFARGLVKSPIKIVGLSELPEVYQLMADGKILGRYVLDTSKYPTSSSDTSGDIKSHKKPTMTLPEKQKAVIFYEHGGPLQYTTVPVPQPSSTQILINIKYSGVCHSDLHAWKGDWPVPTILPLIGGHEGAGVVVGVGSQVKNFKIGDLAGIKWINRTCLTCEYCIGGEETCCQDQDVSGYTVQGSFQQYVLADAIQAAKIPKGSDLKEVAPLLCAGLTAYKALKKANLQQGQWVAIIGAGGGLGTYAVQLANAMGFRVLAVESGSKKEMIEKVLKPEVFVDFMACGDVVETVKKITNGGAHAVINFSASEKAMNTGIKYVRTLGTFVIVGMPANAIVQSDVGDQVDKQYNIKAISVGTRAEMVEVLGFYERGLVKSNVQVFGLSELAKVYELMEQGKIQGRAVVDTSR</sequence>
<evidence type="ECO:0000256" key="8">
    <source>
        <dbReference type="ARBA" id="ARBA00049243"/>
    </source>
</evidence>
<evidence type="ECO:0000313" key="11">
    <source>
        <dbReference type="EMBL" id="ONH65775.1"/>
    </source>
</evidence>
<evidence type="ECO:0000259" key="10">
    <source>
        <dbReference type="SMART" id="SM00829"/>
    </source>
</evidence>
<feature type="domain" description="Enoyl reductase (ER)" evidence="10">
    <location>
        <begin position="385"/>
        <end position="713"/>
    </location>
</feature>
<dbReference type="Pfam" id="PF00107">
    <property type="entry name" value="ADH_zinc_N"/>
    <property type="match status" value="2"/>
</dbReference>
<comment type="cofactor">
    <cofactor evidence="1 9">
        <name>Zn(2+)</name>
        <dbReference type="ChEBI" id="CHEBI:29105"/>
    </cofactor>
</comment>
<keyword evidence="5 9" id="KW-0862">Zinc</keyword>
<keyword evidence="7" id="KW-0520">NAD</keyword>
<keyword evidence="4 9" id="KW-0479">Metal-binding</keyword>
<dbReference type="InterPro" id="IPR002328">
    <property type="entry name" value="ADH_Zn_CS"/>
</dbReference>
<reference evidence="12" key="1">
    <citation type="journal article" date="2017" name="Genome Announc.">
        <title>Genome sequences of Cyberlindnera fabianii 65, Pichia kudriavzevii 129, and Saccharomyces cerevisiae 131 isolated from fermented masau fruits in Zimbabwe.</title>
        <authorList>
            <person name="van Rijswijck I.M.H."/>
            <person name="Derks M.F.L."/>
            <person name="Abee T."/>
            <person name="de Ridder D."/>
            <person name="Smid E.J."/>
        </authorList>
    </citation>
    <scope>NUCLEOTIDE SEQUENCE [LARGE SCALE GENOMIC DNA]</scope>
    <source>
        <strain evidence="12">65</strain>
    </source>
</reference>
<dbReference type="VEuPathDB" id="FungiDB:BON22_4239"/>
<dbReference type="PANTHER" id="PTHR42940">
    <property type="entry name" value="ALCOHOL DEHYDROGENASE 1-RELATED"/>
    <property type="match status" value="1"/>
</dbReference>
<dbReference type="SMART" id="SM00829">
    <property type="entry name" value="PKS_ER"/>
    <property type="match status" value="1"/>
</dbReference>
<dbReference type="SUPFAM" id="SSF51735">
    <property type="entry name" value="NAD(P)-binding Rossmann-fold domains"/>
    <property type="match status" value="2"/>
</dbReference>
<dbReference type="Pfam" id="PF08240">
    <property type="entry name" value="ADH_N"/>
    <property type="match status" value="2"/>
</dbReference>
<dbReference type="EC" id="1.1.1.1" evidence="3"/>
<dbReference type="CDD" id="cd08297">
    <property type="entry name" value="CAD3"/>
    <property type="match status" value="2"/>
</dbReference>
<proteinExistence type="inferred from homology"/>
<dbReference type="InterPro" id="IPR036291">
    <property type="entry name" value="NAD(P)-bd_dom_sf"/>
</dbReference>
<dbReference type="PANTHER" id="PTHR42940:SF3">
    <property type="entry name" value="ALCOHOL DEHYDROGENASE 1-RELATED"/>
    <property type="match status" value="1"/>
</dbReference>
<keyword evidence="6" id="KW-0560">Oxidoreductase</keyword>
<dbReference type="SUPFAM" id="SSF50129">
    <property type="entry name" value="GroES-like"/>
    <property type="match status" value="2"/>
</dbReference>
<dbReference type="STRING" id="36022.A0A1V2L2I4"/>
<evidence type="ECO:0000256" key="4">
    <source>
        <dbReference type="ARBA" id="ARBA00022723"/>
    </source>
</evidence>
<dbReference type="GO" id="GO:0005737">
    <property type="term" value="C:cytoplasm"/>
    <property type="evidence" value="ECO:0007669"/>
    <property type="project" value="TreeGrafter"/>
</dbReference>
<gene>
    <name evidence="11" type="ORF">BON22_4239</name>
</gene>
<keyword evidence="12" id="KW-1185">Reference proteome</keyword>
<dbReference type="EMBL" id="MPUK01000009">
    <property type="protein sequence ID" value="ONH65775.1"/>
    <property type="molecule type" value="Genomic_DNA"/>
</dbReference>
<comment type="catalytic activity">
    <reaction evidence="8">
        <text>a primary alcohol + NAD(+) = an aldehyde + NADH + H(+)</text>
        <dbReference type="Rhea" id="RHEA:10736"/>
        <dbReference type="ChEBI" id="CHEBI:15378"/>
        <dbReference type="ChEBI" id="CHEBI:15734"/>
        <dbReference type="ChEBI" id="CHEBI:17478"/>
        <dbReference type="ChEBI" id="CHEBI:57540"/>
        <dbReference type="ChEBI" id="CHEBI:57945"/>
        <dbReference type="EC" id="1.1.1.1"/>
    </reaction>
</comment>
<dbReference type="Gene3D" id="3.40.50.720">
    <property type="entry name" value="NAD(P)-binding Rossmann-like Domain"/>
    <property type="match status" value="2"/>
</dbReference>
<dbReference type="GO" id="GO:0008270">
    <property type="term" value="F:zinc ion binding"/>
    <property type="evidence" value="ECO:0007669"/>
    <property type="project" value="InterPro"/>
</dbReference>
<dbReference type="InterPro" id="IPR011032">
    <property type="entry name" value="GroES-like_sf"/>
</dbReference>
<dbReference type="AlphaFoldDB" id="A0A1V2L2I4"/>
<name>A0A1V2L2I4_CYBFA</name>
<comment type="similarity">
    <text evidence="2 9">Belongs to the zinc-containing alcohol dehydrogenase family.</text>
</comment>
<evidence type="ECO:0000313" key="12">
    <source>
        <dbReference type="Proteomes" id="UP000189513"/>
    </source>
</evidence>
<evidence type="ECO:0000256" key="3">
    <source>
        <dbReference type="ARBA" id="ARBA00013190"/>
    </source>
</evidence>
<dbReference type="Proteomes" id="UP000189513">
    <property type="component" value="Unassembled WGS sequence"/>
</dbReference>
<dbReference type="FunFam" id="3.90.180.10:FF:000002">
    <property type="entry name" value="Alcohol dehydrogenase AdhP"/>
    <property type="match status" value="2"/>
</dbReference>
<accession>A0A1V2L2I4</accession>
<dbReference type="OMA" id="PHYHERP"/>
<dbReference type="GO" id="GO:0004022">
    <property type="term" value="F:alcohol dehydrogenase (NAD+) activity"/>
    <property type="evidence" value="ECO:0007669"/>
    <property type="project" value="UniProtKB-EC"/>
</dbReference>
<evidence type="ECO:0000256" key="7">
    <source>
        <dbReference type="ARBA" id="ARBA00023027"/>
    </source>
</evidence>
<dbReference type="InterPro" id="IPR013149">
    <property type="entry name" value="ADH-like_C"/>
</dbReference>
<dbReference type="InterPro" id="IPR013154">
    <property type="entry name" value="ADH-like_N"/>
</dbReference>
<organism evidence="11 12">
    <name type="scientific">Cyberlindnera fabianii</name>
    <name type="common">Yeast</name>
    <name type="synonym">Hansenula fabianii</name>
    <dbReference type="NCBI Taxonomy" id="36022"/>
    <lineage>
        <taxon>Eukaryota</taxon>
        <taxon>Fungi</taxon>
        <taxon>Dikarya</taxon>
        <taxon>Ascomycota</taxon>
        <taxon>Saccharomycotina</taxon>
        <taxon>Saccharomycetes</taxon>
        <taxon>Phaffomycetales</taxon>
        <taxon>Phaffomycetaceae</taxon>
        <taxon>Cyberlindnera</taxon>
    </lineage>
</organism>
<evidence type="ECO:0000256" key="6">
    <source>
        <dbReference type="ARBA" id="ARBA00023002"/>
    </source>
</evidence>